<organism evidence="1">
    <name type="scientific">Arundo donax</name>
    <name type="common">Giant reed</name>
    <name type="synonym">Donax arundinaceus</name>
    <dbReference type="NCBI Taxonomy" id="35708"/>
    <lineage>
        <taxon>Eukaryota</taxon>
        <taxon>Viridiplantae</taxon>
        <taxon>Streptophyta</taxon>
        <taxon>Embryophyta</taxon>
        <taxon>Tracheophyta</taxon>
        <taxon>Spermatophyta</taxon>
        <taxon>Magnoliopsida</taxon>
        <taxon>Liliopsida</taxon>
        <taxon>Poales</taxon>
        <taxon>Poaceae</taxon>
        <taxon>PACMAD clade</taxon>
        <taxon>Arundinoideae</taxon>
        <taxon>Arundineae</taxon>
        <taxon>Arundo</taxon>
    </lineage>
</organism>
<sequence length="29" mass="3555">MRMSWLAPTETLRIRLLFGDIQQCRRLLH</sequence>
<reference evidence="1" key="2">
    <citation type="journal article" date="2015" name="Data Brief">
        <title>Shoot transcriptome of the giant reed, Arundo donax.</title>
        <authorList>
            <person name="Barrero R.A."/>
            <person name="Guerrero F.D."/>
            <person name="Moolhuijzen P."/>
            <person name="Goolsby J.A."/>
            <person name="Tidwell J."/>
            <person name="Bellgard S.E."/>
            <person name="Bellgard M.I."/>
        </authorList>
    </citation>
    <scope>NUCLEOTIDE SEQUENCE</scope>
    <source>
        <tissue evidence="1">Shoot tissue taken approximately 20 cm above the soil surface</tissue>
    </source>
</reference>
<proteinExistence type="predicted"/>
<reference evidence="1" key="1">
    <citation type="submission" date="2014-09" db="EMBL/GenBank/DDBJ databases">
        <authorList>
            <person name="Magalhaes I.L.F."/>
            <person name="Oliveira U."/>
            <person name="Santos F.R."/>
            <person name="Vidigal T.H.D.A."/>
            <person name="Brescovit A.D."/>
            <person name="Santos A.J."/>
        </authorList>
    </citation>
    <scope>NUCLEOTIDE SEQUENCE</scope>
    <source>
        <tissue evidence="1">Shoot tissue taken approximately 20 cm above the soil surface</tissue>
    </source>
</reference>
<accession>A0A0A9HDP6</accession>
<dbReference type="EMBL" id="GBRH01166883">
    <property type="protein sequence ID" value="JAE31013.1"/>
    <property type="molecule type" value="Transcribed_RNA"/>
</dbReference>
<dbReference type="AlphaFoldDB" id="A0A0A9HDP6"/>
<evidence type="ECO:0000313" key="1">
    <source>
        <dbReference type="EMBL" id="JAE31013.1"/>
    </source>
</evidence>
<protein>
    <submittedName>
        <fullName evidence="1">Gpm110</fullName>
    </submittedName>
</protein>
<name>A0A0A9HDP6_ARUDO</name>